<gene>
    <name evidence="2" type="ORF">EVAR_149_1</name>
</gene>
<keyword evidence="3" id="KW-1185">Reference proteome</keyword>
<dbReference type="EMBL" id="BGZK01000001">
    <property type="protein sequence ID" value="GBO98585.1"/>
    <property type="molecule type" value="Genomic_DNA"/>
</dbReference>
<comment type="caution">
    <text evidence="2">The sequence shown here is derived from an EMBL/GenBank/DDBJ whole genome shotgun (WGS) entry which is preliminary data.</text>
</comment>
<dbReference type="AlphaFoldDB" id="A0A4C1S9L0"/>
<sequence>MSLPMKEPLRMSVTISQQIIIASLRAADMIENKIPTSKHGCGHLPHGGGAIGRRREILGLGPVAPRSDSARVGGRDDRQSETIAQLRLS</sequence>
<name>A0A4C1S9L0_EUMVA</name>
<evidence type="ECO:0000256" key="1">
    <source>
        <dbReference type="SAM" id="MobiDB-lite"/>
    </source>
</evidence>
<evidence type="ECO:0000313" key="2">
    <source>
        <dbReference type="EMBL" id="GBO98585.1"/>
    </source>
</evidence>
<evidence type="ECO:0000313" key="3">
    <source>
        <dbReference type="Proteomes" id="UP000299102"/>
    </source>
</evidence>
<proteinExistence type="predicted"/>
<dbReference type="Proteomes" id="UP000299102">
    <property type="component" value="Unassembled WGS sequence"/>
</dbReference>
<protein>
    <submittedName>
        <fullName evidence="2">Uncharacterized protein</fullName>
    </submittedName>
</protein>
<feature type="region of interest" description="Disordered" evidence="1">
    <location>
        <begin position="60"/>
        <end position="89"/>
    </location>
</feature>
<organism evidence="2 3">
    <name type="scientific">Eumeta variegata</name>
    <name type="common">Bagworm moth</name>
    <name type="synonym">Eumeta japonica</name>
    <dbReference type="NCBI Taxonomy" id="151549"/>
    <lineage>
        <taxon>Eukaryota</taxon>
        <taxon>Metazoa</taxon>
        <taxon>Ecdysozoa</taxon>
        <taxon>Arthropoda</taxon>
        <taxon>Hexapoda</taxon>
        <taxon>Insecta</taxon>
        <taxon>Pterygota</taxon>
        <taxon>Neoptera</taxon>
        <taxon>Endopterygota</taxon>
        <taxon>Lepidoptera</taxon>
        <taxon>Glossata</taxon>
        <taxon>Ditrysia</taxon>
        <taxon>Tineoidea</taxon>
        <taxon>Psychidae</taxon>
        <taxon>Oiketicinae</taxon>
        <taxon>Eumeta</taxon>
    </lineage>
</organism>
<accession>A0A4C1S9L0</accession>
<reference evidence="2 3" key="1">
    <citation type="journal article" date="2019" name="Commun. Biol.">
        <title>The bagworm genome reveals a unique fibroin gene that provides high tensile strength.</title>
        <authorList>
            <person name="Kono N."/>
            <person name="Nakamura H."/>
            <person name="Ohtoshi R."/>
            <person name="Tomita M."/>
            <person name="Numata K."/>
            <person name="Arakawa K."/>
        </authorList>
    </citation>
    <scope>NUCLEOTIDE SEQUENCE [LARGE SCALE GENOMIC DNA]</scope>
</reference>